<reference evidence="2" key="3">
    <citation type="submission" date="2023-05" db="EMBL/GenBank/DDBJ databases">
        <authorList>
            <person name="Smith C.H."/>
        </authorList>
    </citation>
    <scope>NUCLEOTIDE SEQUENCE</scope>
    <source>
        <strain evidence="2">CHS0354</strain>
        <tissue evidence="2">Mantle</tissue>
    </source>
</reference>
<keyword evidence="3" id="KW-1185">Reference proteome</keyword>
<name>A0AAE0T415_9BIVA</name>
<evidence type="ECO:0000313" key="2">
    <source>
        <dbReference type="EMBL" id="KAK3602974.1"/>
    </source>
</evidence>
<dbReference type="Proteomes" id="UP001195483">
    <property type="component" value="Unassembled WGS sequence"/>
</dbReference>
<evidence type="ECO:0000313" key="3">
    <source>
        <dbReference type="Proteomes" id="UP001195483"/>
    </source>
</evidence>
<feature type="signal peptide" evidence="1">
    <location>
        <begin position="1"/>
        <end position="26"/>
    </location>
</feature>
<reference evidence="2" key="2">
    <citation type="journal article" date="2021" name="Genome Biol. Evol.">
        <title>Developing a high-quality reference genome for a parasitic bivalve with doubly uniparental inheritance (Bivalvia: Unionida).</title>
        <authorList>
            <person name="Smith C.H."/>
        </authorList>
    </citation>
    <scope>NUCLEOTIDE SEQUENCE</scope>
    <source>
        <strain evidence="2">CHS0354</strain>
        <tissue evidence="2">Mantle</tissue>
    </source>
</reference>
<accession>A0AAE0T415</accession>
<comment type="caution">
    <text evidence="2">The sequence shown here is derived from an EMBL/GenBank/DDBJ whole genome shotgun (WGS) entry which is preliminary data.</text>
</comment>
<proteinExistence type="predicted"/>
<protein>
    <submittedName>
        <fullName evidence="2">Uncharacterized protein</fullName>
    </submittedName>
</protein>
<organism evidence="2 3">
    <name type="scientific">Potamilus streckersoni</name>
    <dbReference type="NCBI Taxonomy" id="2493646"/>
    <lineage>
        <taxon>Eukaryota</taxon>
        <taxon>Metazoa</taxon>
        <taxon>Spiralia</taxon>
        <taxon>Lophotrochozoa</taxon>
        <taxon>Mollusca</taxon>
        <taxon>Bivalvia</taxon>
        <taxon>Autobranchia</taxon>
        <taxon>Heteroconchia</taxon>
        <taxon>Palaeoheterodonta</taxon>
        <taxon>Unionida</taxon>
        <taxon>Unionoidea</taxon>
        <taxon>Unionidae</taxon>
        <taxon>Ambleminae</taxon>
        <taxon>Lampsilini</taxon>
        <taxon>Potamilus</taxon>
    </lineage>
</organism>
<dbReference type="AlphaFoldDB" id="A0AAE0T415"/>
<evidence type="ECO:0000256" key="1">
    <source>
        <dbReference type="SAM" id="SignalP"/>
    </source>
</evidence>
<keyword evidence="1" id="KW-0732">Signal</keyword>
<sequence>MMNITHTATLNLLLLFLDIVLDTVCSTDVTIMDSETTGCCNGTLSYVWHHSILPCSNMTCCNTSETVAVVHVNHALGFCFRCVPKTEISGKECFTEGKEVVTSNNETLDYRPRTCCEGAKFKVHINREDTALIIRCIRR</sequence>
<dbReference type="EMBL" id="JAEAOA010001032">
    <property type="protein sequence ID" value="KAK3602974.1"/>
    <property type="molecule type" value="Genomic_DNA"/>
</dbReference>
<gene>
    <name evidence="2" type="ORF">CHS0354_016784</name>
</gene>
<reference evidence="2" key="1">
    <citation type="journal article" date="2021" name="Genome Biol. Evol.">
        <title>A High-Quality Reference Genome for a Parasitic Bivalve with Doubly Uniparental Inheritance (Bivalvia: Unionida).</title>
        <authorList>
            <person name="Smith C.H."/>
        </authorList>
    </citation>
    <scope>NUCLEOTIDE SEQUENCE</scope>
    <source>
        <strain evidence="2">CHS0354</strain>
    </source>
</reference>
<feature type="chain" id="PRO_5042277179" evidence="1">
    <location>
        <begin position="27"/>
        <end position="139"/>
    </location>
</feature>